<protein>
    <submittedName>
        <fullName evidence="2">Uncharacterized protein</fullName>
    </submittedName>
</protein>
<evidence type="ECO:0000313" key="2">
    <source>
        <dbReference type="EMBL" id="ONK55862.1"/>
    </source>
</evidence>
<gene>
    <name evidence="2" type="ORF">A4U43_C10F1730</name>
</gene>
<dbReference type="AlphaFoldDB" id="A0A5P1DZZ4"/>
<accession>A0A5P1DZZ4</accession>
<dbReference type="EMBL" id="CM007390">
    <property type="protein sequence ID" value="ONK55862.1"/>
    <property type="molecule type" value="Genomic_DNA"/>
</dbReference>
<dbReference type="Proteomes" id="UP000243459">
    <property type="component" value="Chromosome 10"/>
</dbReference>
<evidence type="ECO:0000313" key="3">
    <source>
        <dbReference type="Proteomes" id="UP000243459"/>
    </source>
</evidence>
<name>A0A5P1DZZ4_ASPOF</name>
<feature type="region of interest" description="Disordered" evidence="1">
    <location>
        <begin position="1"/>
        <end position="59"/>
    </location>
</feature>
<organism evidence="2 3">
    <name type="scientific">Asparagus officinalis</name>
    <name type="common">Garden asparagus</name>
    <dbReference type="NCBI Taxonomy" id="4686"/>
    <lineage>
        <taxon>Eukaryota</taxon>
        <taxon>Viridiplantae</taxon>
        <taxon>Streptophyta</taxon>
        <taxon>Embryophyta</taxon>
        <taxon>Tracheophyta</taxon>
        <taxon>Spermatophyta</taxon>
        <taxon>Magnoliopsida</taxon>
        <taxon>Liliopsida</taxon>
        <taxon>Asparagales</taxon>
        <taxon>Asparagaceae</taxon>
        <taxon>Asparagoideae</taxon>
        <taxon>Asparagus</taxon>
    </lineage>
</organism>
<evidence type="ECO:0000256" key="1">
    <source>
        <dbReference type="SAM" id="MobiDB-lite"/>
    </source>
</evidence>
<sequence length="246" mass="26848">MLTPVPGALKSEFSLRPQNRRRNKTTVLPRILKRRTIQEPQSAKTPYWKSESQSRPQLPHPRVAAYQLGPLVANHASSAPSASAAQRAMFNGLSRHGAACQSTTPAAKDARHLVPATLNVRPSVGVLAGGGIYKPMPRPAQRSPPELPSPTSSYAASVCCLQRTTCSSFFANRRGGSCWGSARGVWAAQGRCHDGRYRAGRRGRDVYFVVWSIFNMGGVIRGADSVRPETTDRWYRPIGILSEPSL</sequence>
<dbReference type="Gramene" id="ONK55862">
    <property type="protein sequence ID" value="ONK55862"/>
    <property type="gene ID" value="A4U43_C10F1730"/>
</dbReference>
<proteinExistence type="predicted"/>
<keyword evidence="3" id="KW-1185">Reference proteome</keyword>
<reference evidence="3" key="1">
    <citation type="journal article" date="2017" name="Nat. Commun.">
        <title>The asparagus genome sheds light on the origin and evolution of a young Y chromosome.</title>
        <authorList>
            <person name="Harkess A."/>
            <person name="Zhou J."/>
            <person name="Xu C."/>
            <person name="Bowers J.E."/>
            <person name="Van der Hulst R."/>
            <person name="Ayyampalayam S."/>
            <person name="Mercati F."/>
            <person name="Riccardi P."/>
            <person name="McKain M.R."/>
            <person name="Kakrana A."/>
            <person name="Tang H."/>
            <person name="Ray J."/>
            <person name="Groenendijk J."/>
            <person name="Arikit S."/>
            <person name="Mathioni S.M."/>
            <person name="Nakano M."/>
            <person name="Shan H."/>
            <person name="Telgmann-Rauber A."/>
            <person name="Kanno A."/>
            <person name="Yue Z."/>
            <person name="Chen H."/>
            <person name="Li W."/>
            <person name="Chen Y."/>
            <person name="Xu X."/>
            <person name="Zhang Y."/>
            <person name="Luo S."/>
            <person name="Chen H."/>
            <person name="Gao J."/>
            <person name="Mao Z."/>
            <person name="Pires J.C."/>
            <person name="Luo M."/>
            <person name="Kudrna D."/>
            <person name="Wing R.A."/>
            <person name="Meyers B.C."/>
            <person name="Yi K."/>
            <person name="Kong H."/>
            <person name="Lavrijsen P."/>
            <person name="Sunseri F."/>
            <person name="Falavigna A."/>
            <person name="Ye Y."/>
            <person name="Leebens-Mack J.H."/>
            <person name="Chen G."/>
        </authorList>
    </citation>
    <scope>NUCLEOTIDE SEQUENCE [LARGE SCALE GENOMIC DNA]</scope>
    <source>
        <strain evidence="3">cv. DH0086</strain>
    </source>
</reference>
<feature type="compositionally biased region" description="Polar residues" evidence="1">
    <location>
        <begin position="38"/>
        <end position="56"/>
    </location>
</feature>